<dbReference type="CDD" id="cd06170">
    <property type="entry name" value="LuxR_C_like"/>
    <property type="match status" value="1"/>
</dbReference>
<evidence type="ECO:0000313" key="5">
    <source>
        <dbReference type="EMBL" id="GAA1833004.1"/>
    </source>
</evidence>
<dbReference type="InterPro" id="IPR041664">
    <property type="entry name" value="AAA_16"/>
</dbReference>
<proteinExistence type="predicted"/>
<dbReference type="InterPro" id="IPR027417">
    <property type="entry name" value="P-loop_NTPase"/>
</dbReference>
<dbReference type="EMBL" id="BAAAQK010000003">
    <property type="protein sequence ID" value="GAA1833004.1"/>
    <property type="molecule type" value="Genomic_DNA"/>
</dbReference>
<dbReference type="PANTHER" id="PTHR16305">
    <property type="entry name" value="TESTICULAR SOLUBLE ADENYLYL CYCLASE"/>
    <property type="match status" value="1"/>
</dbReference>
<dbReference type="InterPro" id="IPR036388">
    <property type="entry name" value="WH-like_DNA-bd_sf"/>
</dbReference>
<dbReference type="SMART" id="SM00421">
    <property type="entry name" value="HTH_LUXR"/>
    <property type="match status" value="1"/>
</dbReference>
<dbReference type="PROSITE" id="PS50043">
    <property type="entry name" value="HTH_LUXR_2"/>
    <property type="match status" value="1"/>
</dbReference>
<protein>
    <submittedName>
        <fullName evidence="5">LuxR family transcriptional regulator</fullName>
    </submittedName>
</protein>
<dbReference type="SUPFAM" id="SSF48452">
    <property type="entry name" value="TPR-like"/>
    <property type="match status" value="1"/>
</dbReference>
<gene>
    <name evidence="5" type="ORF">GCM10009836_08930</name>
</gene>
<dbReference type="PRINTS" id="PR00038">
    <property type="entry name" value="HTHLUXR"/>
</dbReference>
<sequence length="1043" mass="108648">MTTPDRPPLIGRSDELRNLHALFAAAADGRPGVALVGGEPGVGKSRLVAELAATAAARGALVLHGSAVDVGESPPLLPLRLAVRALARRPEGPAVLDPWRAELEDLGLLPGSGAGREHPLDAASRVLSGLAEDRTVLLVLDDLQWADRTTRDLLTYLTAGMADERLLVVGTHRGGLDAIGLGGLARHPRVRTLPLGPLDRASIAVLAAGVGQADLVWERSGGNAFIAEETLRALRDGEPAALSGTLRDLVLARVRTLPQDARTVLDALSVAEGPVSHDLAGLVTGLPGDRLLAAVRAAVDEGSVVVDEPGPEGGPEGYRLRHGLAVEVVAGALLPAQRRDLHRRYAGALAELTPGADRAGIAALLAHHWDRAGDRERARDAAAVAAGAAERLHGWAEAYRHWRRAADLSVGTLAVGTGRVGTEPVGTEPVGTEPVGTGAVAAASTDPSAGAPVPAPEQVALLGAVLSGAARHPAPLADRALSLDRAAAAAHLAGEHDAAIHALRELIALQSPAGPAGAAPVLVSRLGEYLLAAGRGTEAERLYVDALTGAGRDATAILAGHAEALWAAGRFADAQSEATRALAAARRAGTLADQARILVTLGFSLAYLEDTAAGAAALAEGLRVAEASGSAAVLGRAYQGRAELLSGPLNALAEGIDLALAGATRLGELGLGRTHGVRLLALAANGQFRCGRWDEAVEVIDQAFAAHPSGSEALDIRLSRGRMRVGRGDLAGAGEDLDAVALLAHDTAGARYRLPLLTLRAGLDMFRGRPDEGVGHVLAGLDVVEEGHDDVWLEAPLVWHGLRAHAETVRLDRPPPGDREIARLREHGTALHERAARAVPMVGGVVEVFARMCDAEAGRADGESDPQAWADVAERWSRRDQPYPAAYARLRTAEALLAGRTRNRAAADALAEAHETGQRLGARPFLDEVRDLARRARIPLPEPATTEVPAPRPRARDVPGRRPSRGEALASLTPREGEVLAEIAAGLTNREIAERLFISEKTVGIHVTRLLAKLGVRSRVQAGAVYLRGSSTVSDDQVGRSQL</sequence>
<reference evidence="5 6" key="1">
    <citation type="journal article" date="2019" name="Int. J. Syst. Evol. Microbiol.">
        <title>The Global Catalogue of Microorganisms (GCM) 10K type strain sequencing project: providing services to taxonomists for standard genome sequencing and annotation.</title>
        <authorList>
            <consortium name="The Broad Institute Genomics Platform"/>
            <consortium name="The Broad Institute Genome Sequencing Center for Infectious Disease"/>
            <person name="Wu L."/>
            <person name="Ma J."/>
        </authorList>
    </citation>
    <scope>NUCLEOTIDE SEQUENCE [LARGE SCALE GENOMIC DNA]</scope>
    <source>
        <strain evidence="5 6">JCM 16009</strain>
    </source>
</reference>
<evidence type="ECO:0000256" key="1">
    <source>
        <dbReference type="ARBA" id="ARBA00022741"/>
    </source>
</evidence>
<dbReference type="Gene3D" id="1.25.40.10">
    <property type="entry name" value="Tetratricopeptide repeat domain"/>
    <property type="match status" value="1"/>
</dbReference>
<keyword evidence="1" id="KW-0547">Nucleotide-binding</keyword>
<dbReference type="SUPFAM" id="SSF46894">
    <property type="entry name" value="C-terminal effector domain of the bipartite response regulators"/>
    <property type="match status" value="1"/>
</dbReference>
<dbReference type="InterPro" id="IPR000792">
    <property type="entry name" value="Tscrpt_reg_LuxR_C"/>
</dbReference>
<dbReference type="Pfam" id="PF00196">
    <property type="entry name" value="GerE"/>
    <property type="match status" value="1"/>
</dbReference>
<dbReference type="Pfam" id="PF13191">
    <property type="entry name" value="AAA_16"/>
    <property type="match status" value="1"/>
</dbReference>
<comment type="caution">
    <text evidence="5">The sequence shown here is derived from an EMBL/GenBank/DDBJ whole genome shotgun (WGS) entry which is preliminary data.</text>
</comment>
<evidence type="ECO:0000256" key="3">
    <source>
        <dbReference type="SAM" id="MobiDB-lite"/>
    </source>
</evidence>
<evidence type="ECO:0000256" key="2">
    <source>
        <dbReference type="ARBA" id="ARBA00022840"/>
    </source>
</evidence>
<dbReference type="Gene3D" id="1.10.10.10">
    <property type="entry name" value="Winged helix-like DNA-binding domain superfamily/Winged helix DNA-binding domain"/>
    <property type="match status" value="1"/>
</dbReference>
<feature type="region of interest" description="Disordered" evidence="3">
    <location>
        <begin position="419"/>
        <end position="452"/>
    </location>
</feature>
<keyword evidence="2" id="KW-0067">ATP-binding</keyword>
<dbReference type="PROSITE" id="PS00622">
    <property type="entry name" value="HTH_LUXR_1"/>
    <property type="match status" value="1"/>
</dbReference>
<dbReference type="Proteomes" id="UP001500449">
    <property type="component" value="Unassembled WGS sequence"/>
</dbReference>
<dbReference type="InterPro" id="IPR011990">
    <property type="entry name" value="TPR-like_helical_dom_sf"/>
</dbReference>
<accession>A0ABN2MPL5</accession>
<dbReference type="Gene3D" id="3.40.50.300">
    <property type="entry name" value="P-loop containing nucleotide triphosphate hydrolases"/>
    <property type="match status" value="1"/>
</dbReference>
<keyword evidence="6" id="KW-1185">Reference proteome</keyword>
<evidence type="ECO:0000313" key="6">
    <source>
        <dbReference type="Proteomes" id="UP001500449"/>
    </source>
</evidence>
<feature type="domain" description="HTH luxR-type" evidence="4">
    <location>
        <begin position="965"/>
        <end position="1030"/>
    </location>
</feature>
<dbReference type="SUPFAM" id="SSF52540">
    <property type="entry name" value="P-loop containing nucleoside triphosphate hydrolases"/>
    <property type="match status" value="1"/>
</dbReference>
<name>A0ABN2MPL5_9PSEU</name>
<dbReference type="InterPro" id="IPR016032">
    <property type="entry name" value="Sig_transdc_resp-reg_C-effctor"/>
</dbReference>
<feature type="region of interest" description="Disordered" evidence="3">
    <location>
        <begin position="940"/>
        <end position="970"/>
    </location>
</feature>
<evidence type="ECO:0000259" key="4">
    <source>
        <dbReference type="PROSITE" id="PS50043"/>
    </source>
</evidence>
<organism evidence="5 6">
    <name type="scientific">Pseudonocardia ailaonensis</name>
    <dbReference type="NCBI Taxonomy" id="367279"/>
    <lineage>
        <taxon>Bacteria</taxon>
        <taxon>Bacillati</taxon>
        <taxon>Actinomycetota</taxon>
        <taxon>Actinomycetes</taxon>
        <taxon>Pseudonocardiales</taxon>
        <taxon>Pseudonocardiaceae</taxon>
        <taxon>Pseudonocardia</taxon>
    </lineage>
</organism>
<dbReference type="RefSeq" id="WP_344412612.1">
    <property type="nucleotide sequence ID" value="NZ_BAAAQK010000003.1"/>
</dbReference>
<dbReference type="PANTHER" id="PTHR16305:SF35">
    <property type="entry name" value="TRANSCRIPTIONAL ACTIVATOR DOMAIN"/>
    <property type="match status" value="1"/>
</dbReference>